<dbReference type="EMBL" id="LR812656">
    <property type="protein sequence ID" value="CAC5434618.1"/>
    <property type="molecule type" value="Genomic_DNA"/>
</dbReference>
<reference evidence="7 13" key="4">
    <citation type="journal article" date="2018" name="Sci. Rep.">
        <title>A complete Leishmania donovani reference genome identifies novel genetic variations associated with virulence.</title>
        <authorList>
            <person name="Lypaczewski P."/>
            <person name="Hoshizaki J."/>
            <person name="Zhang W.-W."/>
            <person name="McCall L.-I."/>
            <person name="Torcivia-Rodriguez J."/>
            <person name="Simonyan V."/>
            <person name="Kaur A."/>
            <person name="Dewar K."/>
            <person name="Matlashewski G."/>
        </authorList>
    </citation>
    <scope>NUCLEOTIDE SEQUENCE [LARGE SCALE GENOMIC DNA]</scope>
    <source>
        <strain evidence="7 13">LdCL</strain>
    </source>
</reference>
<dbReference type="VEuPathDB" id="TriTrypDB:LDHU3_36.0650"/>
<dbReference type="EMBL" id="RHLC01000054">
    <property type="protein sequence ID" value="TPP48166.1"/>
    <property type="molecule type" value="Genomic_DNA"/>
</dbReference>
<evidence type="ECO:0000313" key="7">
    <source>
        <dbReference type="EMBL" id="AYU83393.1"/>
    </source>
</evidence>
<reference evidence="10" key="5">
    <citation type="submission" date="2019-02" db="EMBL/GenBank/DDBJ databases">
        <title>FDA dAtabase for Regulatory Grade micrObial Sequences (FDA-ARGOS): Supporting development and validation of Infectious Disease Dx tests.</title>
        <authorList>
            <person name="Duncan R."/>
            <person name="Fisher C."/>
            <person name="Tallon L.J."/>
            <person name="Sadzewicz L."/>
            <person name="Sengamalay N."/>
            <person name="Ott S."/>
            <person name="Godinez A."/>
            <person name="Nagaraj S."/>
            <person name="Nadendla S."/>
            <person name="Sichtig H."/>
        </authorList>
    </citation>
    <scope>NUCLEOTIDE SEQUENCE</scope>
    <source>
        <strain evidence="10">FDAARGOS_360</strain>
        <strain evidence="11">FDAARGOS_361</strain>
    </source>
</reference>
<dbReference type="PROSITE" id="PS01136">
    <property type="entry name" value="UPF0034"/>
    <property type="match status" value="1"/>
</dbReference>
<dbReference type="SUPFAM" id="SSF51395">
    <property type="entry name" value="FMN-linked oxidoreductases"/>
    <property type="match status" value="1"/>
</dbReference>
<keyword evidence="2" id="KW-0285">Flavoprotein</keyword>
<dbReference type="PANTHER" id="PTHR45936">
    <property type="entry name" value="TRNA-DIHYDROURIDINE(20) SYNTHASE [NAD(P)+]-LIKE"/>
    <property type="match status" value="1"/>
</dbReference>
<evidence type="ECO:0000313" key="13">
    <source>
        <dbReference type="Proteomes" id="UP000274082"/>
    </source>
</evidence>
<organism evidence="7 13">
    <name type="scientific">Leishmania donovani</name>
    <dbReference type="NCBI Taxonomy" id="5661"/>
    <lineage>
        <taxon>Eukaryota</taxon>
        <taxon>Discoba</taxon>
        <taxon>Euglenozoa</taxon>
        <taxon>Kinetoplastea</taxon>
        <taxon>Metakinetoplastina</taxon>
        <taxon>Trypanosomatida</taxon>
        <taxon>Trypanosomatidae</taxon>
        <taxon>Leishmaniinae</taxon>
        <taxon>Leishmania</taxon>
    </lineage>
</organism>
<feature type="domain" description="DUS-like FMN-binding" evidence="6">
    <location>
        <begin position="105"/>
        <end position="305"/>
    </location>
</feature>
<dbReference type="VEuPathDB" id="TriTrypDB:LdBPK_360500.1"/>
<dbReference type="Proteomes" id="UP000601710">
    <property type="component" value="Chromosome 36"/>
</dbReference>
<dbReference type="EMBL" id="FR799623">
    <property type="protein sequence ID" value="CBZ38488.1"/>
    <property type="molecule type" value="Genomic_DNA"/>
</dbReference>
<dbReference type="Proteomes" id="UP000274082">
    <property type="component" value="Chromosome 36"/>
</dbReference>
<proteinExistence type="predicted"/>
<evidence type="ECO:0000256" key="3">
    <source>
        <dbReference type="ARBA" id="ARBA00022643"/>
    </source>
</evidence>
<gene>
    <name evidence="10" type="ORF">CGC20_29665</name>
    <name evidence="11" type="ORF">CGC21_12580</name>
    <name evidence="9" type="ORF">LDBPK_360500</name>
    <name evidence="7" type="ORF">LdCL_360009900</name>
    <name evidence="8" type="ORF">LDHU3_36.0650</name>
</gene>
<dbReference type="GO" id="GO:0050660">
    <property type="term" value="F:flavin adenine dinucleotide binding"/>
    <property type="evidence" value="ECO:0007669"/>
    <property type="project" value="InterPro"/>
</dbReference>
<name>A0A3Q8IJ00_LEIDO</name>
<evidence type="ECO:0000256" key="4">
    <source>
        <dbReference type="ARBA" id="ARBA00022694"/>
    </source>
</evidence>
<dbReference type="AlphaFoldDB" id="A0A3Q8IJ00"/>
<keyword evidence="13" id="KW-1185">Reference proteome</keyword>
<keyword evidence="5" id="KW-0560">Oxidoreductase</keyword>
<dbReference type="Gene3D" id="3.20.20.70">
    <property type="entry name" value="Aldolase class I"/>
    <property type="match status" value="1"/>
</dbReference>
<evidence type="ECO:0000313" key="14">
    <source>
        <dbReference type="Proteomes" id="UP000318447"/>
    </source>
</evidence>
<evidence type="ECO:0000313" key="9">
    <source>
        <dbReference type="EMBL" id="CBZ38488.1"/>
    </source>
</evidence>
<reference evidence="12" key="3">
    <citation type="submission" date="2011-02" db="EMBL/GenBank/DDBJ databases">
        <title>Whole genome sequencing of Leishmania donovani clinical lines reveals dynamic variation related to drug resistance.</title>
        <authorList>
            <person name="Downing T."/>
            <person name="Imamura H."/>
            <person name="Sanders M."/>
            <person name="Decuypere S."/>
            <person name="Hertz-Fowler C."/>
            <person name="Clark T.G."/>
            <person name="Rijal S."/>
            <person name="Sundar S."/>
            <person name="Quail M.A."/>
            <person name="De Doncker S."/>
            <person name="Maes I."/>
            <person name="Vanaerschot M."/>
            <person name="Stark O."/>
            <person name="Schonian G."/>
            <person name="Dujardin J.C."/>
            <person name="Berriman M."/>
        </authorList>
    </citation>
    <scope>NUCLEOTIDE SEQUENCE [LARGE SCALE GENOMIC DNA]</scope>
    <source>
        <strain evidence="12">BPK282A1</strain>
    </source>
</reference>
<evidence type="ECO:0000313" key="15">
    <source>
        <dbReference type="Proteomes" id="UP000318821"/>
    </source>
</evidence>
<accession>E9BTA9</accession>
<keyword evidence="4" id="KW-0819">tRNA processing</keyword>
<sequence>MKVEESMFYHKTILAPMVRVCSPGFRALCGAHGADVVFTEEVVAAKLATCQREVVHYPTVDTPMAEYVSYDPFKNTYKRTVVLSTPVLPDITCGGHKAERIAAPRIVLQLGVADPARGAAAALVCSNDIDGIDINMGCPKKFSVHNGFGAALMKRPEVGGAIVRAVHDAVNSDSNVEARGGKRVAMSLKTRLQDTAEATVGMLRAILAAAQHTPTNPILHAITIHARTPDQRSEQAPLYDRAAEVVRTCRADAAFEGICLVLNGSVLSRQDGEAKCALYGFDAAMIARAALEDARCFHRKGSELRFSSAAHDSEAQSTEDAEVYAMAIMKELFFYSVRYRTLFNNFKYHLTRAFPMVKALKPFMEEVQVELRSYADCYEFFRLTVEEKALADSCAHTVELLVEKSASTRKRAAVTAAASEEVGAQEHKLARVETTKASS</sequence>
<evidence type="ECO:0000313" key="11">
    <source>
        <dbReference type="EMBL" id="TPP48166.1"/>
    </source>
</evidence>
<dbReference type="PANTHER" id="PTHR45936:SF1">
    <property type="entry name" value="TRNA-DIHYDROURIDINE(20) SYNTHASE [NAD(P)+]-LIKE"/>
    <property type="match status" value="1"/>
</dbReference>
<accession>A0A3Q8IJ00</accession>
<dbReference type="OrthoDB" id="10262250at2759"/>
<dbReference type="EMBL" id="RHLD01000002">
    <property type="protein sequence ID" value="TPP42391.1"/>
    <property type="molecule type" value="Genomic_DNA"/>
</dbReference>
<protein>
    <submittedName>
        <fullName evidence="10">Dihydrouridine synthase (Dus) family protein</fullName>
    </submittedName>
    <submittedName>
        <fullName evidence="7">Dihydrouridine synthase domain protein-like protein</fullName>
    </submittedName>
    <submittedName>
        <fullName evidence="8">Dihydrouridine_synthase_domain_protein-like_prote in/GeneDB:LmjF.36.0470</fullName>
    </submittedName>
</protein>
<evidence type="ECO:0000313" key="10">
    <source>
        <dbReference type="EMBL" id="TPP42391.1"/>
    </source>
</evidence>
<reference evidence="15" key="7">
    <citation type="submission" date="2019-02" db="EMBL/GenBank/DDBJ databases">
        <title>FDA dAtabase for Regulatory Grade micrObial Sequences (FDA-ARGOS): Supporting development and validation of Infectious Disease Dx tests.</title>
        <authorList>
            <person name="Duncan R."/>
            <person name="Fisher C."/>
            <person name="Tallon L."/>
            <person name="Sadzewicz L."/>
            <person name="Sengamalay N."/>
            <person name="Ott S."/>
            <person name="Godinez A."/>
            <person name="Nagaraj S."/>
            <person name="Vavikolanu K."/>
            <person name="Vyas G."/>
            <person name="Nadendla S."/>
            <person name="Aluvathingal J."/>
            <person name="Sichtig H."/>
        </authorList>
    </citation>
    <scope>NUCLEOTIDE SEQUENCE [LARGE SCALE GENOMIC DNA]</scope>
    <source>
        <strain evidence="15">FDAARGOS_360</strain>
    </source>
</reference>
<dbReference type="Proteomes" id="UP000008980">
    <property type="component" value="Chromosome 36"/>
</dbReference>
<dbReference type="InterPro" id="IPR052582">
    <property type="entry name" value="tRNA-DUS-like"/>
</dbReference>
<dbReference type="InterPro" id="IPR013785">
    <property type="entry name" value="Aldolase_TIM"/>
</dbReference>
<dbReference type="KEGG" id="ldo:LDBPK_360500"/>
<evidence type="ECO:0000256" key="2">
    <source>
        <dbReference type="ARBA" id="ARBA00022630"/>
    </source>
</evidence>
<dbReference type="EMBL" id="CP029535">
    <property type="protein sequence ID" value="AYU83393.1"/>
    <property type="molecule type" value="Genomic_DNA"/>
</dbReference>
<dbReference type="GeneID" id="13388052"/>
<evidence type="ECO:0000259" key="6">
    <source>
        <dbReference type="Pfam" id="PF01207"/>
    </source>
</evidence>
<dbReference type="Proteomes" id="UP000318447">
    <property type="component" value="Unassembled WGS sequence"/>
</dbReference>
<comment type="cofactor">
    <cofactor evidence="1">
        <name>FMN</name>
        <dbReference type="ChEBI" id="CHEBI:58210"/>
    </cofactor>
</comment>
<evidence type="ECO:0000256" key="5">
    <source>
        <dbReference type="ARBA" id="ARBA00023002"/>
    </source>
</evidence>
<dbReference type="SMR" id="A0A3Q8IJ00"/>
<dbReference type="Pfam" id="PF01207">
    <property type="entry name" value="Dus"/>
    <property type="match status" value="1"/>
</dbReference>
<dbReference type="OMA" id="EDGEQAH"/>
<dbReference type="InterPro" id="IPR018517">
    <property type="entry name" value="tRNA_hU_synthase_CS"/>
</dbReference>
<dbReference type="CDD" id="cd02801">
    <property type="entry name" value="DUS_like_FMN"/>
    <property type="match status" value="1"/>
</dbReference>
<reference evidence="9 12" key="1">
    <citation type="journal article" date="2011" name="Genome Res.">
        <title>Whole genome sequencing of multiple Leishmania donovani clinical isolates provides insights into population structure and mechanisms of drug resistance.</title>
        <authorList>
            <person name="Downing T."/>
            <person name="Imamura H."/>
            <person name="Decuypere S."/>
            <person name="Clark T.G."/>
            <person name="Coombs G.H."/>
            <person name="Cotton J.A."/>
            <person name="Hilley J.D."/>
            <person name="de Doncker S."/>
            <person name="Maes I."/>
            <person name="Mottram J.C."/>
            <person name="Quail M.A."/>
            <person name="Rijal S."/>
            <person name="Sanders M."/>
            <person name="Schonian G."/>
            <person name="Stark O."/>
            <person name="Sundar S."/>
            <person name="Vanaerschot M."/>
            <person name="Hertz-Fowler C."/>
            <person name="Dujardin J.C."/>
            <person name="Berriman M."/>
        </authorList>
    </citation>
    <scope>NUCLEOTIDE SEQUENCE [LARGE SCALE GENOMIC DNA]</scope>
    <source>
        <strain evidence="9 12">BPK282A1</strain>
    </source>
</reference>
<keyword evidence="3" id="KW-0288">FMN</keyword>
<dbReference type="GO" id="GO:0017150">
    <property type="term" value="F:tRNA dihydrouridine synthase activity"/>
    <property type="evidence" value="ECO:0007669"/>
    <property type="project" value="InterPro"/>
</dbReference>
<evidence type="ECO:0000256" key="1">
    <source>
        <dbReference type="ARBA" id="ARBA00001917"/>
    </source>
</evidence>
<dbReference type="VEuPathDB" id="TriTrypDB:LdCL_360009900"/>
<dbReference type="Proteomes" id="UP000318821">
    <property type="component" value="Unassembled WGS sequence"/>
</dbReference>
<dbReference type="RefSeq" id="XP_003865166.1">
    <property type="nucleotide sequence ID" value="XM_003865118.1"/>
</dbReference>
<reference evidence="9" key="2">
    <citation type="submission" date="2011-01" db="EMBL/GenBank/DDBJ databases">
        <authorList>
            <person name="Zhao B.P."/>
            <person name="Ren Z.A."/>
            <person name="Li C.D."/>
        </authorList>
    </citation>
    <scope>NUCLEOTIDE SEQUENCE</scope>
    <source>
        <strain evidence="9">BPK282A1</strain>
    </source>
</reference>
<evidence type="ECO:0000313" key="8">
    <source>
        <dbReference type="EMBL" id="CAC5434618.1"/>
    </source>
</evidence>
<reference evidence="8" key="8">
    <citation type="submission" date="2020-06" db="EMBL/GenBank/DDBJ databases">
        <authorList>
            <person name="Camacho E."/>
            <person name="Gonzalez-de la Fuente S."/>
            <person name="Rastrojo A."/>
            <person name="Peiro-Pastor R."/>
            <person name="Solana JC."/>
            <person name="Tabera L."/>
            <person name="Gamarro F."/>
            <person name="Carrasco-Ramiro F."/>
            <person name="Requena JM."/>
            <person name="Aguado B."/>
        </authorList>
    </citation>
    <scope>NUCLEOTIDE SEQUENCE</scope>
</reference>
<reference evidence="14" key="6">
    <citation type="submission" date="2019-02" db="EMBL/GenBank/DDBJ databases">
        <title>FDA dAtabase for Regulatory Grade micrObial Sequences (FDA-ARGOS): Supporting development and validation of Infectious Disease Dx tests.</title>
        <authorList>
            <person name="Duncan R."/>
            <person name="Fisher C."/>
            <person name="Tallon L."/>
            <person name="Sadzewicz L."/>
            <person name="Sengamalay N."/>
            <person name="Ott S."/>
            <person name="Godinez A."/>
            <person name="Nagaraj S."/>
            <person name="Vavikolanu K."/>
            <person name="Nadendla S."/>
            <person name="Aluvathingal J."/>
            <person name="Sichtig H."/>
        </authorList>
    </citation>
    <scope>NUCLEOTIDE SEQUENCE [LARGE SCALE GENOMIC DNA]</scope>
    <source>
        <strain evidence="14">FDAARGOS_361</strain>
    </source>
</reference>
<dbReference type="InterPro" id="IPR035587">
    <property type="entry name" value="DUS-like_FMN-bd"/>
</dbReference>
<dbReference type="GO" id="GO:0005737">
    <property type="term" value="C:cytoplasm"/>
    <property type="evidence" value="ECO:0007669"/>
    <property type="project" value="TreeGrafter"/>
</dbReference>
<evidence type="ECO:0000313" key="12">
    <source>
        <dbReference type="Proteomes" id="UP000008980"/>
    </source>
</evidence>